<evidence type="ECO:0000256" key="1">
    <source>
        <dbReference type="SAM" id="Phobius"/>
    </source>
</evidence>
<keyword evidence="1" id="KW-1133">Transmembrane helix</keyword>
<evidence type="ECO:0000313" key="8">
    <source>
        <dbReference type="Proteomes" id="UP000028349"/>
    </source>
</evidence>
<reference evidence="7 9" key="2">
    <citation type="submission" date="2018-12" db="EMBL/GenBank/DDBJ databases">
        <authorList>
            <consortium name="Pathogen Informatics"/>
        </authorList>
    </citation>
    <scope>NUCLEOTIDE SEQUENCE [LARGE SCALE GENOMIC DNA]</scope>
    <source>
        <strain evidence="7 9">NCTC13489</strain>
    </source>
</reference>
<evidence type="ECO:0000313" key="6">
    <source>
        <dbReference type="EMBL" id="KEY20371.1"/>
    </source>
</evidence>
<dbReference type="AlphaFoldDB" id="A0A448NUS0"/>
<feature type="domain" description="Gliding motility-associated protein GldM N-terminal" evidence="3">
    <location>
        <begin position="31"/>
        <end position="230"/>
    </location>
</feature>
<dbReference type="Proteomes" id="UP000028349">
    <property type="component" value="Unassembled WGS sequence"/>
</dbReference>
<dbReference type="InterPro" id="IPR048406">
    <property type="entry name" value="GldM_Ig-like-2"/>
</dbReference>
<feature type="domain" description="Gliding motility-associated protein GldM first immunoglobulin-like" evidence="4">
    <location>
        <begin position="234"/>
        <end position="325"/>
    </location>
</feature>
<accession>A0A448NUS0</accession>
<reference evidence="6 8" key="1">
    <citation type="submission" date="2014-07" db="EMBL/GenBank/DDBJ databases">
        <authorList>
            <person name="Pisani N.G."/>
            <person name="Newman J.D."/>
        </authorList>
    </citation>
    <scope>NUCLEOTIDE SEQUENCE [LARGE SCALE GENOMIC DNA]</scope>
    <source>
        <strain evidence="6 8">LMG 24720</strain>
    </source>
</reference>
<dbReference type="Pfam" id="PF21602">
    <property type="entry name" value="GldM_3rd"/>
    <property type="match status" value="1"/>
</dbReference>
<evidence type="ECO:0000259" key="2">
    <source>
        <dbReference type="Pfam" id="PF12080"/>
    </source>
</evidence>
<dbReference type="InterPro" id="IPR019859">
    <property type="entry name" value="Motility-assoc_prot_GldM"/>
</dbReference>
<keyword evidence="8" id="KW-1185">Reference proteome</keyword>
<organism evidence="7 9">
    <name type="scientific">Kaistella antarctica</name>
    <dbReference type="NCBI Taxonomy" id="266748"/>
    <lineage>
        <taxon>Bacteria</taxon>
        <taxon>Pseudomonadati</taxon>
        <taxon>Bacteroidota</taxon>
        <taxon>Flavobacteriia</taxon>
        <taxon>Flavobacteriales</taxon>
        <taxon>Weeksellaceae</taxon>
        <taxon>Chryseobacterium group</taxon>
        <taxon>Kaistella</taxon>
    </lineage>
</organism>
<dbReference type="Proteomes" id="UP000270036">
    <property type="component" value="Chromosome"/>
</dbReference>
<evidence type="ECO:0000259" key="5">
    <source>
        <dbReference type="Pfam" id="PF21602"/>
    </source>
</evidence>
<gene>
    <name evidence="6" type="ORF">HY04_04000</name>
    <name evidence="7" type="ORF">NCTC13489_02769</name>
</gene>
<feature type="transmembrane region" description="Helical" evidence="1">
    <location>
        <begin position="12"/>
        <end position="28"/>
    </location>
</feature>
<evidence type="ECO:0000259" key="4">
    <source>
        <dbReference type="Pfam" id="PF21601"/>
    </source>
</evidence>
<sequence>MAQGKQTPRQKMINLMYLVFIAMLAMQIDQEIIRSYNDTNQTLTDTRLLVEKKNDDIFEKTLEAKAANTPDTYTQPLQDYKGLKAKTNDLVAFIENIKSTLKKEADYAEDVDVADNFASLNNTEPSSNLFFTGSDENKPSKNAVDLKAKIEALKSYIKQTFGSNSEMKTVIDRANTLLITEFPKGQTIKNKNWLQYKFYGQPLIAALSNLEVIQSEARNIQSDALMTMLQEKVDADIKFDAYSAIVSAPASVVQGESAQGKVAIGNYSSNVPGLAMPGLTITNGQGVRNLDTGSLGDKSFSGKISFTDVNGKVIELPYNHTYKVVSGAQELKAQKGALVTADKMNVLYRGLPNPISGSILGADMAGISLSAPGASVSGGGGKWNVTPGGGSTVTLTISGRDPKGGTISQAFPFRIKNVPPPVGQIQGEFVVSMPASSIVNQRVSVVMPDFDFPVSFSVNSFMFRVPGRAGILVNGNSLSSVGNLTKALRAGDIAFVYNIKATATGLGGQALKQIPPVVINVQ</sequence>
<evidence type="ECO:0000259" key="3">
    <source>
        <dbReference type="Pfam" id="PF12081"/>
    </source>
</evidence>
<feature type="domain" description="Gliding motility-associated protein GldM second immunoglobulin-like" evidence="5">
    <location>
        <begin position="337"/>
        <end position="416"/>
    </location>
</feature>
<dbReference type="EMBL" id="JPEP01000001">
    <property type="protein sequence ID" value="KEY20371.1"/>
    <property type="molecule type" value="Genomic_DNA"/>
</dbReference>
<keyword evidence="1" id="KW-0812">Transmembrane</keyword>
<protein>
    <submittedName>
        <fullName evidence="6">Gliding motility protein GldM</fullName>
    </submittedName>
    <submittedName>
        <fullName evidence="7">Gliding motility-associated protein GldM</fullName>
    </submittedName>
</protein>
<dbReference type="InterPro" id="IPR048405">
    <property type="entry name" value="GldM_Ig-like-1"/>
</dbReference>
<dbReference type="KEGG" id="cant:NCTC13489_02769"/>
<dbReference type="NCBIfam" id="TIGR03517">
    <property type="entry name" value="GldM_gliding"/>
    <property type="match status" value="1"/>
</dbReference>
<evidence type="ECO:0000313" key="7">
    <source>
        <dbReference type="EMBL" id="VEI01470.1"/>
    </source>
</evidence>
<evidence type="ECO:0000313" key="9">
    <source>
        <dbReference type="Proteomes" id="UP000270036"/>
    </source>
</evidence>
<feature type="domain" description="Gliding motility-associated protein GldM C-terminal" evidence="2">
    <location>
        <begin position="419"/>
        <end position="522"/>
    </location>
</feature>
<dbReference type="RefSeq" id="WP_034717319.1">
    <property type="nucleotide sequence ID" value="NZ_FOIX01000002.1"/>
</dbReference>
<proteinExistence type="predicted"/>
<dbReference type="InterPro" id="IPR022720">
    <property type="entry name" value="Motility-assoc_prot_GldM_N"/>
</dbReference>
<keyword evidence="1" id="KW-0472">Membrane</keyword>
<dbReference type="Pfam" id="PF12080">
    <property type="entry name" value="GldM_4th"/>
    <property type="match status" value="1"/>
</dbReference>
<dbReference type="Pfam" id="PF21601">
    <property type="entry name" value="GldM_2nd"/>
    <property type="match status" value="1"/>
</dbReference>
<dbReference type="EMBL" id="LR134441">
    <property type="protein sequence ID" value="VEI01470.1"/>
    <property type="molecule type" value="Genomic_DNA"/>
</dbReference>
<name>A0A448NUS0_9FLAO</name>
<dbReference type="InterPro" id="IPR022719">
    <property type="entry name" value="Motility-assoc_prot_GldM_C"/>
</dbReference>
<dbReference type="STRING" id="266748.HY04_04000"/>
<dbReference type="Pfam" id="PF12081">
    <property type="entry name" value="GldM_1st"/>
    <property type="match status" value="1"/>
</dbReference>
<dbReference type="OrthoDB" id="1490890at2"/>